<dbReference type="EMBL" id="AOIL01000001">
    <property type="protein sequence ID" value="ELY96871.1"/>
    <property type="molecule type" value="Genomic_DNA"/>
</dbReference>
<dbReference type="AlphaFoldDB" id="M0AEP2"/>
<dbReference type="InterPro" id="IPR035906">
    <property type="entry name" value="MetI-like_sf"/>
</dbReference>
<evidence type="ECO:0000259" key="8">
    <source>
        <dbReference type="PROSITE" id="PS50928"/>
    </source>
</evidence>
<dbReference type="InterPro" id="IPR000515">
    <property type="entry name" value="MetI-like"/>
</dbReference>
<keyword evidence="3" id="KW-1003">Cell membrane</keyword>
<keyword evidence="6 7" id="KW-0472">Membrane</keyword>
<keyword evidence="2 7" id="KW-0813">Transport</keyword>
<keyword evidence="5 7" id="KW-1133">Transmembrane helix</keyword>
<dbReference type="PANTHER" id="PTHR43386:SF1">
    <property type="entry name" value="D,D-DIPEPTIDE TRANSPORT SYSTEM PERMEASE PROTEIN DDPC-RELATED"/>
    <property type="match status" value="1"/>
</dbReference>
<evidence type="ECO:0000256" key="5">
    <source>
        <dbReference type="ARBA" id="ARBA00022989"/>
    </source>
</evidence>
<dbReference type="PANTHER" id="PTHR43386">
    <property type="entry name" value="OLIGOPEPTIDE TRANSPORT SYSTEM PERMEASE PROTEIN APPC"/>
    <property type="match status" value="1"/>
</dbReference>
<dbReference type="Pfam" id="PF00528">
    <property type="entry name" value="BPD_transp_1"/>
    <property type="match status" value="1"/>
</dbReference>
<comment type="caution">
    <text evidence="9">The sequence shown here is derived from an EMBL/GenBank/DDBJ whole genome shotgun (WGS) entry which is preliminary data.</text>
</comment>
<keyword evidence="10" id="KW-1185">Reference proteome</keyword>
<protein>
    <submittedName>
        <fullName evidence="9">Peptide ABC transporter permease</fullName>
    </submittedName>
</protein>
<evidence type="ECO:0000256" key="2">
    <source>
        <dbReference type="ARBA" id="ARBA00022448"/>
    </source>
</evidence>
<organism evidence="9 10">
    <name type="scientific">Natrialba taiwanensis DSM 12281</name>
    <dbReference type="NCBI Taxonomy" id="1230458"/>
    <lineage>
        <taxon>Archaea</taxon>
        <taxon>Methanobacteriati</taxon>
        <taxon>Methanobacteriota</taxon>
        <taxon>Stenosarchaea group</taxon>
        <taxon>Halobacteria</taxon>
        <taxon>Halobacteriales</taxon>
        <taxon>Natrialbaceae</taxon>
        <taxon>Natrialba</taxon>
    </lineage>
</organism>
<dbReference type="STRING" id="1230458.C484_00515"/>
<accession>M0AEP2</accession>
<evidence type="ECO:0000256" key="1">
    <source>
        <dbReference type="ARBA" id="ARBA00004651"/>
    </source>
</evidence>
<evidence type="ECO:0000256" key="3">
    <source>
        <dbReference type="ARBA" id="ARBA00022475"/>
    </source>
</evidence>
<dbReference type="OrthoDB" id="312811at2157"/>
<feature type="transmembrane region" description="Helical" evidence="7">
    <location>
        <begin position="35"/>
        <end position="60"/>
    </location>
</feature>
<dbReference type="Proteomes" id="UP000011648">
    <property type="component" value="Unassembled WGS sequence"/>
</dbReference>
<gene>
    <name evidence="9" type="ORF">C484_00515</name>
</gene>
<comment type="subcellular location">
    <subcellularLocation>
        <location evidence="1 7">Cell membrane</location>
        <topology evidence="1 7">Multi-pass membrane protein</topology>
    </subcellularLocation>
</comment>
<feature type="transmembrane region" description="Helical" evidence="7">
    <location>
        <begin position="199"/>
        <end position="220"/>
    </location>
</feature>
<dbReference type="RefSeq" id="WP_006824020.1">
    <property type="nucleotide sequence ID" value="NZ_AOIL01000001.1"/>
</dbReference>
<evidence type="ECO:0000256" key="4">
    <source>
        <dbReference type="ARBA" id="ARBA00022692"/>
    </source>
</evidence>
<feature type="domain" description="ABC transmembrane type-1" evidence="8">
    <location>
        <begin position="31"/>
        <end position="220"/>
    </location>
</feature>
<dbReference type="SUPFAM" id="SSF161098">
    <property type="entry name" value="MetI-like"/>
    <property type="match status" value="1"/>
</dbReference>
<feature type="transmembrane region" description="Helical" evidence="7">
    <location>
        <begin position="80"/>
        <end position="105"/>
    </location>
</feature>
<dbReference type="InterPro" id="IPR050366">
    <property type="entry name" value="BP-dependent_transpt_permease"/>
</dbReference>
<comment type="similarity">
    <text evidence="7">Belongs to the binding-protein-dependent transport system permease family.</text>
</comment>
<dbReference type="PATRIC" id="fig|1230458.4.peg.100"/>
<evidence type="ECO:0000256" key="6">
    <source>
        <dbReference type="ARBA" id="ARBA00023136"/>
    </source>
</evidence>
<evidence type="ECO:0000313" key="10">
    <source>
        <dbReference type="Proteomes" id="UP000011648"/>
    </source>
</evidence>
<proteinExistence type="inferred from homology"/>
<dbReference type="CDD" id="cd06261">
    <property type="entry name" value="TM_PBP2"/>
    <property type="match status" value="1"/>
</dbReference>
<reference evidence="9 10" key="1">
    <citation type="journal article" date="2014" name="PLoS Genet.">
        <title>Phylogenetically driven sequencing of extremely halophilic archaea reveals strategies for static and dynamic osmo-response.</title>
        <authorList>
            <person name="Becker E.A."/>
            <person name="Seitzer P.M."/>
            <person name="Tritt A."/>
            <person name="Larsen D."/>
            <person name="Krusor M."/>
            <person name="Yao A.I."/>
            <person name="Wu D."/>
            <person name="Madern D."/>
            <person name="Eisen J.A."/>
            <person name="Darling A.E."/>
            <person name="Facciotti M.T."/>
        </authorList>
    </citation>
    <scope>NUCLEOTIDE SEQUENCE [LARGE SCALE GENOMIC DNA]</scope>
    <source>
        <strain evidence="9 10">DSM 12281</strain>
    </source>
</reference>
<sequence>MGAQFAAPGGEFLLGTDHLGRDLLSRVLYGGRSSLVLGFAAAGVSMLVGVPLGLASGYLGGRIDEGVMRLLDMLLSIPSLLLALLIVALLGSGLLNAVLAIAVVYTPRIARVVRSSTLAVKQEEFIKAAEARGESRVYICFGEILPNILSPVIVEGSIRIGFAILIGASLSFLGLGTQPPTPDWGYMISIARDHLWSTTWYWLWPSLWLGLTVFGCNLLGDGLQDVLDPKSHVSKRP</sequence>
<dbReference type="PROSITE" id="PS50928">
    <property type="entry name" value="ABC_TM1"/>
    <property type="match status" value="1"/>
</dbReference>
<dbReference type="Gene3D" id="1.10.3720.10">
    <property type="entry name" value="MetI-like"/>
    <property type="match status" value="1"/>
</dbReference>
<keyword evidence="4 7" id="KW-0812">Transmembrane</keyword>
<name>M0AEP2_9EURY</name>
<evidence type="ECO:0000313" key="9">
    <source>
        <dbReference type="EMBL" id="ELY96871.1"/>
    </source>
</evidence>
<feature type="transmembrane region" description="Helical" evidence="7">
    <location>
        <begin position="160"/>
        <end position="179"/>
    </location>
</feature>
<dbReference type="GO" id="GO:0055085">
    <property type="term" value="P:transmembrane transport"/>
    <property type="evidence" value="ECO:0007669"/>
    <property type="project" value="InterPro"/>
</dbReference>
<dbReference type="GO" id="GO:0005886">
    <property type="term" value="C:plasma membrane"/>
    <property type="evidence" value="ECO:0007669"/>
    <property type="project" value="UniProtKB-SubCell"/>
</dbReference>
<evidence type="ECO:0000256" key="7">
    <source>
        <dbReference type="RuleBase" id="RU363032"/>
    </source>
</evidence>